<dbReference type="Proteomes" id="UP001596997">
    <property type="component" value="Unassembled WGS sequence"/>
</dbReference>
<dbReference type="RefSeq" id="WP_377713720.1">
    <property type="nucleotide sequence ID" value="NZ_JBHTJM010000005.1"/>
</dbReference>
<keyword evidence="2" id="KW-0378">Hydrolase</keyword>
<protein>
    <submittedName>
        <fullName evidence="2">ATP-dependent endonuclease</fullName>
    </submittedName>
</protein>
<dbReference type="InterPro" id="IPR027417">
    <property type="entry name" value="P-loop_NTPase"/>
</dbReference>
<reference evidence="3" key="1">
    <citation type="journal article" date="2019" name="Int. J. Syst. Evol. Microbiol.">
        <title>The Global Catalogue of Microorganisms (GCM) 10K type strain sequencing project: providing services to taxonomists for standard genome sequencing and annotation.</title>
        <authorList>
            <consortium name="The Broad Institute Genomics Platform"/>
            <consortium name="The Broad Institute Genome Sequencing Center for Infectious Disease"/>
            <person name="Wu L."/>
            <person name="Ma J."/>
        </authorList>
    </citation>
    <scope>NUCLEOTIDE SEQUENCE [LARGE SCALE GENOMIC DNA]</scope>
    <source>
        <strain evidence="3">CCUG 62114</strain>
    </source>
</reference>
<keyword evidence="2" id="KW-0255">Endonuclease</keyword>
<comment type="caution">
    <text evidence="2">The sequence shown here is derived from an EMBL/GenBank/DDBJ whole genome shotgun (WGS) entry which is preliminary data.</text>
</comment>
<evidence type="ECO:0000313" key="3">
    <source>
        <dbReference type="Proteomes" id="UP001596997"/>
    </source>
</evidence>
<dbReference type="PANTHER" id="PTHR43581:SF4">
    <property type="entry name" value="ATP_GTP PHOSPHATASE"/>
    <property type="match status" value="1"/>
</dbReference>
<dbReference type="Pfam" id="PF13175">
    <property type="entry name" value="AAA_15"/>
    <property type="match status" value="1"/>
</dbReference>
<evidence type="ECO:0000259" key="1">
    <source>
        <dbReference type="Pfam" id="PF13175"/>
    </source>
</evidence>
<dbReference type="InterPro" id="IPR051396">
    <property type="entry name" value="Bact_Antivir_Def_Nuclease"/>
</dbReference>
<keyword evidence="3" id="KW-1185">Reference proteome</keyword>
<sequence length="494" mass="56881">MKLENITIRNYRSIEEIEVAIEEINGSYTYSLLGINESGKSSFLKAVSLYDNEDISYPLDYFDQSKPVEVVLTYTPDEDKIDEIKSTLRDDYNFDELVLSQIKINKVDIIVQFSNDSSTIKTQLEDVTFENSLFENYSMNGLLLVKDDESVTDSTEPLNLNTFFKNNLSTTFWDSSHTVVFWKSSPEYLLLDEIDLNSFASSPDKVSVPLFNCFRLAGIKSSNIESEIRKLNTPVAISSLQSKLSELTTKHINSVWPEHPISVLFQINNNKISLLIEDNDVKYKPKTTGQRSDGFKQFISFLLTVSVENYNDSLRNKILLIDEPETHLHPPAQINLLKEMIKITSNSNNNILFFATHSNYLIDKFNLNRNFKLSKKKNLKTVINKIEQKITTYSEVNYEVFDILTTDYHNELFGFIESESPDKLDALDKKKTWINAKTQKTYNTSLSRYIRDSIHHPENQLNKPFTEKELKTSIEILRGLRDEIVKSNLAVVAN</sequence>
<proteinExistence type="predicted"/>
<dbReference type="Gene3D" id="3.40.50.300">
    <property type="entry name" value="P-loop containing nucleotide triphosphate hydrolases"/>
    <property type="match status" value="2"/>
</dbReference>
<dbReference type="SUPFAM" id="SSF52540">
    <property type="entry name" value="P-loop containing nucleoside triphosphate hydrolases"/>
    <property type="match status" value="1"/>
</dbReference>
<feature type="domain" description="Endonuclease GajA/Old nuclease/RecF-like AAA" evidence="1">
    <location>
        <begin position="1"/>
        <end position="362"/>
    </location>
</feature>
<organism evidence="2 3">
    <name type="scientific">Pseudofulvibacter geojedonensis</name>
    <dbReference type="NCBI Taxonomy" id="1123758"/>
    <lineage>
        <taxon>Bacteria</taxon>
        <taxon>Pseudomonadati</taxon>
        <taxon>Bacteroidota</taxon>
        <taxon>Flavobacteriia</taxon>
        <taxon>Flavobacteriales</taxon>
        <taxon>Flavobacteriaceae</taxon>
        <taxon>Pseudofulvibacter</taxon>
    </lineage>
</organism>
<name>A0ABW3I0A9_9FLAO</name>
<evidence type="ECO:0000313" key="2">
    <source>
        <dbReference type="EMBL" id="MFD0963228.1"/>
    </source>
</evidence>
<dbReference type="GO" id="GO:0004519">
    <property type="term" value="F:endonuclease activity"/>
    <property type="evidence" value="ECO:0007669"/>
    <property type="project" value="UniProtKB-KW"/>
</dbReference>
<dbReference type="InterPro" id="IPR041685">
    <property type="entry name" value="AAA_GajA/Old/RecF-like"/>
</dbReference>
<accession>A0ABW3I0A9</accession>
<gene>
    <name evidence="2" type="ORF">ACFQ1O_04310</name>
</gene>
<keyword evidence="2" id="KW-0540">Nuclease</keyword>
<dbReference type="PANTHER" id="PTHR43581">
    <property type="entry name" value="ATP/GTP PHOSPHATASE"/>
    <property type="match status" value="1"/>
</dbReference>
<dbReference type="EMBL" id="JBHTJM010000005">
    <property type="protein sequence ID" value="MFD0963228.1"/>
    <property type="molecule type" value="Genomic_DNA"/>
</dbReference>